<dbReference type="RefSeq" id="XP_008100152.1">
    <property type="nucleotide sequence ID" value="XM_008101961.1"/>
</dbReference>
<dbReference type="GO" id="GO:0003676">
    <property type="term" value="F:nucleic acid binding"/>
    <property type="evidence" value="ECO:0007669"/>
    <property type="project" value="InterPro"/>
</dbReference>
<gene>
    <name evidence="2" type="ORF">GLRG_11276</name>
</gene>
<protein>
    <submittedName>
        <fullName evidence="2">Transposase</fullName>
    </submittedName>
</protein>
<dbReference type="HOGENOM" id="CLU_033666_13_3_1"/>
<dbReference type="AlphaFoldDB" id="E3QZ44"/>
<dbReference type="OrthoDB" id="5151590at2759"/>
<dbReference type="GeneID" id="24416641"/>
<proteinExistence type="predicted"/>
<organism evidence="3">
    <name type="scientific">Colletotrichum graminicola (strain M1.001 / M2 / FGSC 10212)</name>
    <name type="common">Maize anthracnose fungus</name>
    <name type="synonym">Glomerella graminicola</name>
    <dbReference type="NCBI Taxonomy" id="645133"/>
    <lineage>
        <taxon>Eukaryota</taxon>
        <taxon>Fungi</taxon>
        <taxon>Dikarya</taxon>
        <taxon>Ascomycota</taxon>
        <taxon>Pezizomycotina</taxon>
        <taxon>Sordariomycetes</taxon>
        <taxon>Hypocreomycetidae</taxon>
        <taxon>Glomerellales</taxon>
        <taxon>Glomerellaceae</taxon>
        <taxon>Colletotrichum</taxon>
        <taxon>Colletotrichum graminicola species complex</taxon>
    </lineage>
</organism>
<sequence>RSELIFLTRDKNSRQGGYTTNRYIQTLDEGFLPVYDDFRHFVQDNAPIHTSAQTLSWLRSHGVSWLDWPPYSPDLNPIKHI</sequence>
<dbReference type="InterPro" id="IPR038717">
    <property type="entry name" value="Tc1-like_DDE_dom"/>
</dbReference>
<accession>E3QZ44</accession>
<evidence type="ECO:0000313" key="3">
    <source>
        <dbReference type="Proteomes" id="UP000008782"/>
    </source>
</evidence>
<reference evidence="3" key="1">
    <citation type="journal article" date="2012" name="Nat. Genet.">
        <title>Lifestyle transitions in plant pathogenic Colletotrichum fungi deciphered by genome and transcriptome analyses.</title>
        <authorList>
            <person name="O'Connell R.J."/>
            <person name="Thon M.R."/>
            <person name="Hacquard S."/>
            <person name="Amyotte S.G."/>
            <person name="Kleemann J."/>
            <person name="Torres M.F."/>
            <person name="Damm U."/>
            <person name="Buiate E.A."/>
            <person name="Epstein L."/>
            <person name="Alkan N."/>
            <person name="Altmueller J."/>
            <person name="Alvarado-Balderrama L."/>
            <person name="Bauser C.A."/>
            <person name="Becker C."/>
            <person name="Birren B.W."/>
            <person name="Chen Z."/>
            <person name="Choi J."/>
            <person name="Crouch J.A."/>
            <person name="Duvick J.P."/>
            <person name="Farman M.A."/>
            <person name="Gan P."/>
            <person name="Heiman D."/>
            <person name="Henrissat B."/>
            <person name="Howard R.J."/>
            <person name="Kabbage M."/>
            <person name="Koch C."/>
            <person name="Kracher B."/>
            <person name="Kubo Y."/>
            <person name="Law A.D."/>
            <person name="Lebrun M.-H."/>
            <person name="Lee Y.-H."/>
            <person name="Miyara I."/>
            <person name="Moore N."/>
            <person name="Neumann U."/>
            <person name="Nordstroem K."/>
            <person name="Panaccione D.G."/>
            <person name="Panstruga R."/>
            <person name="Place M."/>
            <person name="Proctor R.H."/>
            <person name="Prusky D."/>
            <person name="Rech G."/>
            <person name="Reinhardt R."/>
            <person name="Rollins J.A."/>
            <person name="Rounsley S."/>
            <person name="Schardl C.L."/>
            <person name="Schwartz D.C."/>
            <person name="Shenoy N."/>
            <person name="Shirasu K."/>
            <person name="Sikhakolli U.R."/>
            <person name="Stueber K."/>
            <person name="Sukno S.A."/>
            <person name="Sweigard J.A."/>
            <person name="Takano Y."/>
            <person name="Takahara H."/>
            <person name="Trail F."/>
            <person name="van der Does H.C."/>
            <person name="Voll L.M."/>
            <person name="Will I."/>
            <person name="Young S."/>
            <person name="Zeng Q."/>
            <person name="Zhang J."/>
            <person name="Zhou S."/>
            <person name="Dickman M.B."/>
            <person name="Schulze-Lefert P."/>
            <person name="Ver Loren van Themaat E."/>
            <person name="Ma L.-J."/>
            <person name="Vaillancourt L.J."/>
        </authorList>
    </citation>
    <scope>NUCLEOTIDE SEQUENCE [LARGE SCALE GENOMIC DNA]</scope>
    <source>
        <strain evidence="3">M1.001 / M2 / FGSC 10212</strain>
    </source>
</reference>
<name>E3QZ44_COLGM</name>
<dbReference type="STRING" id="645133.E3QZ44"/>
<feature type="non-terminal residue" evidence="2">
    <location>
        <position position="1"/>
    </location>
</feature>
<keyword evidence="3" id="KW-1185">Reference proteome</keyword>
<dbReference type="EMBL" id="GG697410">
    <property type="protein sequence ID" value="EFQ36132.1"/>
    <property type="molecule type" value="Genomic_DNA"/>
</dbReference>
<dbReference type="Proteomes" id="UP000008782">
    <property type="component" value="Unassembled WGS sequence"/>
</dbReference>
<dbReference type="eggNOG" id="ENOG502SCE0">
    <property type="taxonomic scope" value="Eukaryota"/>
</dbReference>
<dbReference type="Gene3D" id="3.30.420.10">
    <property type="entry name" value="Ribonuclease H-like superfamily/Ribonuclease H"/>
    <property type="match status" value="1"/>
</dbReference>
<dbReference type="Pfam" id="PF13358">
    <property type="entry name" value="DDE_3"/>
    <property type="match status" value="1"/>
</dbReference>
<evidence type="ECO:0000259" key="1">
    <source>
        <dbReference type="Pfam" id="PF13358"/>
    </source>
</evidence>
<feature type="domain" description="Tc1-like transposase DDE" evidence="1">
    <location>
        <begin position="22"/>
        <end position="80"/>
    </location>
</feature>
<evidence type="ECO:0000313" key="2">
    <source>
        <dbReference type="EMBL" id="EFQ36132.1"/>
    </source>
</evidence>
<dbReference type="VEuPathDB" id="FungiDB:GLRG_11276"/>
<dbReference type="InterPro" id="IPR036397">
    <property type="entry name" value="RNaseH_sf"/>
</dbReference>